<dbReference type="InterPro" id="IPR003812">
    <property type="entry name" value="Fido"/>
</dbReference>
<dbReference type="PANTHER" id="PTHR13504">
    <property type="entry name" value="FIDO DOMAIN-CONTAINING PROTEIN DDB_G0283145"/>
    <property type="match status" value="1"/>
</dbReference>
<reference evidence="2 3" key="2">
    <citation type="journal article" date="2014" name="Genome Announc.">
        <title>Complete Genome Sequence of Methanoregula formicica SMSPT, a Mesophilic Hydrogenotrophic Methanogen Isolated from a Methanogenic Upflow Anaerobic Sludge Blanket Reactor.</title>
        <authorList>
            <person name="Yamamoto K."/>
            <person name="Tamaki H."/>
            <person name="Cadillo-Quiroz H."/>
            <person name="Imachi H."/>
            <person name="Kyrpides N."/>
            <person name="Woyke T."/>
            <person name="Goodwin L."/>
            <person name="Zinder S.H."/>
            <person name="Kamagata Y."/>
            <person name="Liu W.T."/>
        </authorList>
    </citation>
    <scope>NUCLEOTIDE SEQUENCE [LARGE SCALE GENOMIC DNA]</scope>
    <source>
        <strain evidence="3">DSM 22288 / NBRC 105244 / SMSP</strain>
    </source>
</reference>
<dbReference type="EMBL" id="CP003167">
    <property type="protein sequence ID" value="AGB02176.1"/>
    <property type="molecule type" value="Genomic_DNA"/>
</dbReference>
<dbReference type="KEGG" id="mfo:Metfor_1128"/>
<dbReference type="Pfam" id="PF02661">
    <property type="entry name" value="Fic"/>
    <property type="match status" value="1"/>
</dbReference>
<dbReference type="GeneID" id="14310441"/>
<dbReference type="OrthoDB" id="350952at2157"/>
<dbReference type="PROSITE" id="PS51459">
    <property type="entry name" value="FIDO"/>
    <property type="match status" value="1"/>
</dbReference>
<dbReference type="STRING" id="593750.Metfor_1128"/>
<reference evidence="3" key="1">
    <citation type="submission" date="2011-12" db="EMBL/GenBank/DDBJ databases">
        <title>Complete sequence of Methanoregula formicicum SMSP.</title>
        <authorList>
            <person name="Lucas S."/>
            <person name="Han J."/>
            <person name="Lapidus A."/>
            <person name="Cheng J.-F."/>
            <person name="Goodwin L."/>
            <person name="Pitluck S."/>
            <person name="Peters L."/>
            <person name="Ovchinnikova G."/>
            <person name="Teshima H."/>
            <person name="Detter J.C."/>
            <person name="Han C."/>
            <person name="Tapia R."/>
            <person name="Land M."/>
            <person name="Hauser L."/>
            <person name="Kyrpides N."/>
            <person name="Ivanova N."/>
            <person name="Pagani I."/>
            <person name="Imachi H."/>
            <person name="Tamaki H."/>
            <person name="Sekiguchi Y."/>
            <person name="Kamagata Y."/>
            <person name="Cadillo-Quiroz H."/>
            <person name="Zinder S."/>
            <person name="Liu W.-T."/>
            <person name="Woyke T."/>
        </authorList>
    </citation>
    <scope>NUCLEOTIDE SEQUENCE [LARGE SCALE GENOMIC DNA]</scope>
    <source>
        <strain evidence="3">DSM 22288 / NBRC 105244 / SMSP</strain>
    </source>
</reference>
<sequence length="368" mass="42064">MEPYTPRILPLDDIDWMAHIPRIGKANAALARYDGLLQGIINPEILLSPLTIREAVLSSRIEGTQASLEEVLQFEADQAHKITPEKRLDIQEIINYRTAMRAAVEDLGRRPICTNMIRDLHRILLASVRGRDREPGEIRRIQNYIAPYGTPIERATFIPPPPNLVPDALTNWENYLHSEERDPLVQLAVLKAQFELIHPFRDGNGRIGRMLVPIILYNKKILSTPMFYISAYLEAHRDEYYDHLLSVSRDNNWNGWIGFFLQALIEQATENNQKATAIIELYEKMKKEVPEATHSQYTVQAIDTLFSRPIFKSADFIAESKIPKPSAHRVLKGLTEADILTVSREGKGKSPTIYRFSRLIAITESSSW</sequence>
<name>L0HEI8_METFS</name>
<dbReference type="HOGENOM" id="CLU_047250_1_1_2"/>
<dbReference type="InterPro" id="IPR040198">
    <property type="entry name" value="Fido_containing"/>
</dbReference>
<dbReference type="Proteomes" id="UP000010824">
    <property type="component" value="Chromosome"/>
</dbReference>
<dbReference type="InterPro" id="IPR036597">
    <property type="entry name" value="Fido-like_dom_sf"/>
</dbReference>
<gene>
    <name evidence="2" type="ordered locus">Metfor_1128</name>
</gene>
<dbReference type="eggNOG" id="arCOG03110">
    <property type="taxonomic scope" value="Archaea"/>
</dbReference>
<dbReference type="Pfam" id="PF13784">
    <property type="entry name" value="Fic_N"/>
    <property type="match status" value="1"/>
</dbReference>
<dbReference type="Gene3D" id="1.10.3290.10">
    <property type="entry name" value="Fido-like domain"/>
    <property type="match status" value="1"/>
</dbReference>
<dbReference type="RefSeq" id="WP_015285140.1">
    <property type="nucleotide sequence ID" value="NC_019943.1"/>
</dbReference>
<evidence type="ECO:0000259" key="1">
    <source>
        <dbReference type="PROSITE" id="PS51459"/>
    </source>
</evidence>
<proteinExistence type="predicted"/>
<keyword evidence="3" id="KW-1185">Reference proteome</keyword>
<dbReference type="InterPro" id="IPR026287">
    <property type="entry name" value="SoFic-like"/>
</dbReference>
<protein>
    <recommendedName>
        <fullName evidence="1">Fido domain-containing protein</fullName>
    </recommendedName>
</protein>
<dbReference type="AlphaFoldDB" id="L0HEI8"/>
<evidence type="ECO:0000313" key="3">
    <source>
        <dbReference type="Proteomes" id="UP000010824"/>
    </source>
</evidence>
<organism evidence="2 3">
    <name type="scientific">Methanoregula formicica (strain DSM 22288 / NBRC 105244 / SMSP)</name>
    <dbReference type="NCBI Taxonomy" id="593750"/>
    <lineage>
        <taxon>Archaea</taxon>
        <taxon>Methanobacteriati</taxon>
        <taxon>Methanobacteriota</taxon>
        <taxon>Stenosarchaea group</taxon>
        <taxon>Methanomicrobia</taxon>
        <taxon>Methanomicrobiales</taxon>
        <taxon>Methanoregulaceae</taxon>
        <taxon>Methanoregula</taxon>
    </lineage>
</organism>
<evidence type="ECO:0000313" key="2">
    <source>
        <dbReference type="EMBL" id="AGB02176.1"/>
    </source>
</evidence>
<dbReference type="PANTHER" id="PTHR13504:SF38">
    <property type="entry name" value="FIDO DOMAIN-CONTAINING PROTEIN"/>
    <property type="match status" value="1"/>
</dbReference>
<feature type="domain" description="Fido" evidence="1">
    <location>
        <begin position="112"/>
        <end position="262"/>
    </location>
</feature>
<dbReference type="InterPro" id="IPR025758">
    <property type="entry name" value="Fic/DOC_N"/>
</dbReference>
<accession>L0HEI8</accession>
<dbReference type="PIRSF" id="PIRSF038925">
    <property type="entry name" value="AMP-prot_trans"/>
    <property type="match status" value="1"/>
</dbReference>
<dbReference type="SUPFAM" id="SSF140931">
    <property type="entry name" value="Fic-like"/>
    <property type="match status" value="1"/>
</dbReference>
<dbReference type="InParanoid" id="L0HEI8"/>